<reference evidence="4 5" key="1">
    <citation type="submission" date="2017-01" db="EMBL/GenBank/DDBJ databases">
        <authorList>
            <person name="Erauso G."/>
        </authorList>
    </citation>
    <scope>NUCLEOTIDE SEQUENCE [LARGE SCALE GENOMIC DNA]</scope>
    <source>
        <strain evidence="4">MESINF1</strain>
    </source>
</reference>
<dbReference type="GO" id="GO:0046872">
    <property type="term" value="F:metal ion binding"/>
    <property type="evidence" value="ECO:0007669"/>
    <property type="project" value="InterPro"/>
</dbReference>
<keyword evidence="5" id="KW-1185">Reference proteome</keyword>
<dbReference type="PANTHER" id="PTHR11496">
    <property type="entry name" value="ALCOHOL DEHYDROGENASE"/>
    <property type="match status" value="1"/>
</dbReference>
<dbReference type="InterPro" id="IPR039697">
    <property type="entry name" value="Alcohol_dehydrogenase_Fe"/>
</dbReference>
<dbReference type="InterPro" id="IPR001670">
    <property type="entry name" value="ADH_Fe/GldA"/>
</dbReference>
<dbReference type="Pfam" id="PF00465">
    <property type="entry name" value="Fe-ADH"/>
    <property type="match status" value="1"/>
</dbReference>
<evidence type="ECO:0000256" key="1">
    <source>
        <dbReference type="ARBA" id="ARBA00023002"/>
    </source>
</evidence>
<gene>
    <name evidence="4" type="ORF">MESINF_1765</name>
</gene>
<feature type="domain" description="Alcohol dehydrogenase iron-type/glycerol dehydrogenase GldA" evidence="2">
    <location>
        <begin position="7"/>
        <end position="172"/>
    </location>
</feature>
<dbReference type="RefSeq" id="WP_169699381.1">
    <property type="nucleotide sequence ID" value="NZ_LS974202.1"/>
</dbReference>
<keyword evidence="1" id="KW-0560">Oxidoreductase</keyword>
<protein>
    <submittedName>
        <fullName evidence="4">Alcohol dehydrogenase, class IV</fullName>
    </submittedName>
</protein>
<dbReference type="Pfam" id="PF25137">
    <property type="entry name" value="ADH_Fe_C"/>
    <property type="match status" value="1"/>
</dbReference>
<dbReference type="SUPFAM" id="SSF56796">
    <property type="entry name" value="Dehydroquinate synthase-like"/>
    <property type="match status" value="1"/>
</dbReference>
<dbReference type="Gene3D" id="1.20.1090.10">
    <property type="entry name" value="Dehydroquinate synthase-like - alpha domain"/>
    <property type="match status" value="1"/>
</dbReference>
<dbReference type="GO" id="GO:0004022">
    <property type="term" value="F:alcohol dehydrogenase (NAD+) activity"/>
    <property type="evidence" value="ECO:0007669"/>
    <property type="project" value="TreeGrafter"/>
</dbReference>
<evidence type="ECO:0000313" key="5">
    <source>
        <dbReference type="Proteomes" id="UP000250796"/>
    </source>
</evidence>
<evidence type="ECO:0000259" key="2">
    <source>
        <dbReference type="Pfam" id="PF00465"/>
    </source>
</evidence>
<accession>A0A7Z7LFW5</accession>
<dbReference type="EMBL" id="LS974202">
    <property type="protein sequence ID" value="SSC13209.1"/>
    <property type="molecule type" value="Genomic_DNA"/>
</dbReference>
<dbReference type="Proteomes" id="UP000250796">
    <property type="component" value="Chromosome MESINF"/>
</dbReference>
<dbReference type="PANTHER" id="PTHR11496:SF104">
    <property type="entry name" value="3-DEOXY-ALPHA-D-MANNO-OCTULOSONATE 8-OXIDASE"/>
    <property type="match status" value="1"/>
</dbReference>
<evidence type="ECO:0000313" key="4">
    <source>
        <dbReference type="EMBL" id="SSC13209.1"/>
    </source>
</evidence>
<dbReference type="InterPro" id="IPR056798">
    <property type="entry name" value="ADH_Fe_C"/>
</dbReference>
<feature type="domain" description="Fe-containing alcohol dehydrogenase-like C-terminal" evidence="3">
    <location>
        <begin position="184"/>
        <end position="303"/>
    </location>
</feature>
<sequence>MWRYFLPTRVFSGSGVLKINQTVFKENGTKALVVTGRSSARVSGALDDTIEILMNLDVPYVLFDGVEENPSFATVEKGGKIMGENDCDFVVAIGGGSPLDAAKAISTLNKNKGITCDDLYRGDSLAAFPIIAIPTTSGTGSEVTPYSILTDSNGTKRGFGMSSTFPIVSFLDARYTLTMSHEVTLATALDALSHSLEGEVVNNGDNPLVKMLSAESTAIIHRVLPRLMNRENDLTLREKIQYAAMLAGMVIAHTGTTAAHAAGYPLSSFKGIKHGIANAVTIIKVFERIAQADPERIARAIEPFESIGELEEFLDSFEVQKMVPALTEDEVQRWSEQSSKASHNKKTPGNLDRDFYIDLYRGLGKH</sequence>
<dbReference type="Gene3D" id="3.40.50.1970">
    <property type="match status" value="1"/>
</dbReference>
<dbReference type="AlphaFoldDB" id="A0A7Z7LFW5"/>
<organism evidence="4 5">
    <name type="scientific">Mesotoga infera</name>
    <dbReference type="NCBI Taxonomy" id="1236046"/>
    <lineage>
        <taxon>Bacteria</taxon>
        <taxon>Thermotogati</taxon>
        <taxon>Thermotogota</taxon>
        <taxon>Thermotogae</taxon>
        <taxon>Kosmotogales</taxon>
        <taxon>Kosmotogaceae</taxon>
        <taxon>Mesotoga</taxon>
    </lineage>
</organism>
<evidence type="ECO:0000259" key="3">
    <source>
        <dbReference type="Pfam" id="PF25137"/>
    </source>
</evidence>
<dbReference type="KEGG" id="minf:MESINF_1765"/>
<dbReference type="FunFam" id="3.40.50.1970:FF:000003">
    <property type="entry name" value="Alcohol dehydrogenase, iron-containing"/>
    <property type="match status" value="1"/>
</dbReference>
<proteinExistence type="predicted"/>
<dbReference type="CDD" id="cd08181">
    <property type="entry name" value="PPD-like"/>
    <property type="match status" value="1"/>
</dbReference>
<name>A0A7Z7LFW5_9BACT</name>